<dbReference type="InterPro" id="IPR058594">
    <property type="entry name" value="PB1-like_dom_pln"/>
</dbReference>
<feature type="region of interest" description="Disordered" evidence="1">
    <location>
        <begin position="1"/>
        <end position="21"/>
    </location>
</feature>
<gene>
    <name evidence="3" type="ORF">Ahy_B04g073576</name>
</gene>
<dbReference type="EMBL" id="SDMP01000014">
    <property type="protein sequence ID" value="RYR16535.1"/>
    <property type="molecule type" value="Genomic_DNA"/>
</dbReference>
<evidence type="ECO:0000259" key="2">
    <source>
        <dbReference type="Pfam" id="PF26130"/>
    </source>
</evidence>
<accession>A0A444ZQV3</accession>
<evidence type="ECO:0000313" key="4">
    <source>
        <dbReference type="Proteomes" id="UP000289738"/>
    </source>
</evidence>
<proteinExistence type="predicted"/>
<protein>
    <recommendedName>
        <fullName evidence="2">PB1-like domain-containing protein</fullName>
    </recommendedName>
</protein>
<comment type="caution">
    <text evidence="3">The sequence shown here is derived from an EMBL/GenBank/DDBJ whole genome shotgun (WGS) entry which is preliminary data.</text>
</comment>
<keyword evidence="4" id="KW-1185">Reference proteome</keyword>
<dbReference type="Pfam" id="PF26130">
    <property type="entry name" value="PB1-like"/>
    <property type="match status" value="1"/>
</dbReference>
<dbReference type="Proteomes" id="UP000289738">
    <property type="component" value="Chromosome B04"/>
</dbReference>
<evidence type="ECO:0000313" key="3">
    <source>
        <dbReference type="EMBL" id="RYR16535.1"/>
    </source>
</evidence>
<dbReference type="AlphaFoldDB" id="A0A444ZQV3"/>
<organism evidence="3 4">
    <name type="scientific">Arachis hypogaea</name>
    <name type="common">Peanut</name>
    <dbReference type="NCBI Taxonomy" id="3818"/>
    <lineage>
        <taxon>Eukaryota</taxon>
        <taxon>Viridiplantae</taxon>
        <taxon>Streptophyta</taxon>
        <taxon>Embryophyta</taxon>
        <taxon>Tracheophyta</taxon>
        <taxon>Spermatophyta</taxon>
        <taxon>Magnoliopsida</taxon>
        <taxon>eudicotyledons</taxon>
        <taxon>Gunneridae</taxon>
        <taxon>Pentapetalae</taxon>
        <taxon>rosids</taxon>
        <taxon>fabids</taxon>
        <taxon>Fabales</taxon>
        <taxon>Fabaceae</taxon>
        <taxon>Papilionoideae</taxon>
        <taxon>50 kb inversion clade</taxon>
        <taxon>dalbergioids sensu lato</taxon>
        <taxon>Dalbergieae</taxon>
        <taxon>Pterocarpus clade</taxon>
        <taxon>Arachis</taxon>
    </lineage>
</organism>
<name>A0A444ZQV3_ARAHY</name>
<evidence type="ECO:0000256" key="1">
    <source>
        <dbReference type="SAM" id="MobiDB-lite"/>
    </source>
</evidence>
<reference evidence="3 4" key="1">
    <citation type="submission" date="2019-01" db="EMBL/GenBank/DDBJ databases">
        <title>Sequencing of cultivated peanut Arachis hypogaea provides insights into genome evolution and oil improvement.</title>
        <authorList>
            <person name="Chen X."/>
        </authorList>
    </citation>
    <scope>NUCLEOTIDE SEQUENCE [LARGE SCALE GENOMIC DNA]</scope>
    <source>
        <strain evidence="4">cv. Fuhuasheng</strain>
        <tissue evidence="3">Leaves</tissue>
    </source>
</reference>
<sequence length="90" mass="10380">MYLDNGEGLTDEASPSLTADNERKFETDLGGSVIYTFDLYDEWVGVDKDYLDVFVITSYYRELGYDKAEACWFLDPKDGLEFGLRRLQVD</sequence>
<feature type="domain" description="PB1-like" evidence="2">
    <location>
        <begin position="23"/>
        <end position="90"/>
    </location>
</feature>